<dbReference type="EMBL" id="CDGJ01000037">
    <property type="protein sequence ID" value="CEJ07010.1"/>
    <property type="molecule type" value="Genomic_DNA"/>
</dbReference>
<dbReference type="AlphaFoldDB" id="A0A8S0VX32"/>
<evidence type="ECO:0000313" key="3">
    <source>
        <dbReference type="Proteomes" id="UP001071230"/>
    </source>
</evidence>
<keyword evidence="3" id="KW-1185">Reference proteome</keyword>
<dbReference type="KEGG" id="aacx:DEACI_2190"/>
<proteinExistence type="predicted"/>
<gene>
    <name evidence="2" type="ORF">DEACI_1464</name>
    <name evidence="1" type="ORF">DEACI_2190</name>
</gene>
<dbReference type="EMBL" id="LR746496">
    <property type="protein sequence ID" value="CAA7601523.1"/>
    <property type="molecule type" value="Genomic_DNA"/>
</dbReference>
<dbReference type="Pfam" id="PF08859">
    <property type="entry name" value="DGC"/>
    <property type="match status" value="1"/>
</dbReference>
<dbReference type="RefSeq" id="WP_240985043.1">
    <property type="nucleotide sequence ID" value="NZ_CDGJ01000037.1"/>
</dbReference>
<accession>A0A8S0VX32</accession>
<dbReference type="InterPro" id="IPR014958">
    <property type="entry name" value="DGC"/>
</dbReference>
<reference evidence="2" key="1">
    <citation type="submission" date="2014-11" db="EMBL/GenBank/DDBJ databases">
        <authorList>
            <person name="Hornung B.V."/>
        </authorList>
    </citation>
    <scope>NUCLEOTIDE SEQUENCE</scope>
    <source>
        <strain evidence="2">INE</strain>
    </source>
</reference>
<dbReference type="Proteomes" id="UP001071230">
    <property type="component" value="Unassembled WGS sequence"/>
</dbReference>
<dbReference type="Proteomes" id="UP000836597">
    <property type="component" value="Chromosome"/>
</dbReference>
<name>A0A8S0VX32_9FIRM</name>
<evidence type="ECO:0000313" key="2">
    <source>
        <dbReference type="EMBL" id="CEJ07010.1"/>
    </source>
</evidence>
<sequence length="154" mass="16354">MVEVKKVGIISCSGEECAGGGISRLAARHVLESARPGRTVTICLPLFLAGGEEERYFARTFPTITIDGCDKRCAMRATEKLSGQVTQALTVSELLDSESALAAPFSQRQLNGEREKQIAKVSAALTEAVDEIIGKPAAKDLLTPTTPPAGIRLL</sequence>
<protein>
    <submittedName>
        <fullName evidence="1 2">DGC domain</fullName>
    </submittedName>
</protein>
<organism evidence="1">
    <name type="scientific">Acididesulfobacillus acetoxydans</name>
    <dbReference type="NCBI Taxonomy" id="1561005"/>
    <lineage>
        <taxon>Bacteria</taxon>
        <taxon>Bacillati</taxon>
        <taxon>Bacillota</taxon>
        <taxon>Clostridia</taxon>
        <taxon>Eubacteriales</taxon>
        <taxon>Peptococcaceae</taxon>
        <taxon>Acididesulfobacillus</taxon>
    </lineage>
</organism>
<reference evidence="1" key="2">
    <citation type="submission" date="2020-01" db="EMBL/GenBank/DDBJ databases">
        <authorList>
            <person name="Hornung B."/>
        </authorList>
    </citation>
    <scope>NUCLEOTIDE SEQUENCE</scope>
    <source>
        <strain evidence="1">PacBioINE</strain>
    </source>
</reference>
<evidence type="ECO:0000313" key="1">
    <source>
        <dbReference type="EMBL" id="CAA7601523.1"/>
    </source>
</evidence>